<organism evidence="1 2">
    <name type="scientific">Spiroplasma citri</name>
    <dbReference type="NCBI Taxonomy" id="2133"/>
    <lineage>
        <taxon>Bacteria</taxon>
        <taxon>Bacillati</taxon>
        <taxon>Mycoplasmatota</taxon>
        <taxon>Mollicutes</taxon>
        <taxon>Entomoplasmatales</taxon>
        <taxon>Spiroplasmataceae</taxon>
        <taxon>Spiroplasma</taxon>
    </lineage>
</organism>
<gene>
    <name evidence="1" type="ORF">GL298_03280</name>
</gene>
<dbReference type="AlphaFoldDB" id="A0AAJ4EIU1"/>
<dbReference type="GeneID" id="54239828"/>
<dbReference type="Gene3D" id="3.40.50.1100">
    <property type="match status" value="1"/>
</dbReference>
<proteinExistence type="predicted"/>
<name>A0AAJ4EIU1_SPICI</name>
<protein>
    <recommendedName>
        <fullName evidence="3">Threonine ammonia-lyase</fullName>
    </recommendedName>
</protein>
<dbReference type="GO" id="GO:1901605">
    <property type="term" value="P:alpha-amino acid metabolic process"/>
    <property type="evidence" value="ECO:0007669"/>
    <property type="project" value="UniProtKB-ARBA"/>
</dbReference>
<evidence type="ECO:0000313" key="1">
    <source>
        <dbReference type="EMBL" id="QIA68618.1"/>
    </source>
</evidence>
<evidence type="ECO:0000313" key="2">
    <source>
        <dbReference type="Proteomes" id="UP000464735"/>
    </source>
</evidence>
<reference evidence="1 2" key="1">
    <citation type="submission" date="2019-11" db="EMBL/GenBank/DDBJ databases">
        <title>Whole genome sequencing and comparative genomics analyses of five strains of Spiroplasma citri.</title>
        <authorList>
            <person name="Yokomi R."/>
            <person name="Chen J."/>
            <person name="Rattner R."/>
            <person name="Vidalakis G."/>
        </authorList>
    </citation>
    <scope>NUCLEOTIDE SEQUENCE [LARGE SCALE GENOMIC DNA]</scope>
    <source>
        <strain evidence="1 2">BR12</strain>
    </source>
</reference>
<accession>A0AAJ4EIU1</accession>
<dbReference type="RefSeq" id="WP_155522085.1">
    <property type="nucleotide sequence ID" value="NZ_CP013197.1"/>
</dbReference>
<dbReference type="InterPro" id="IPR036052">
    <property type="entry name" value="TrpB-like_PALP_sf"/>
</dbReference>
<sequence length="47" mass="5496">MEFDISKEKIKSTYKKIKNHIIKTPLIFATKLSQITGNKVYVKLENL</sequence>
<dbReference type="EMBL" id="CP046368">
    <property type="protein sequence ID" value="QIA68618.1"/>
    <property type="molecule type" value="Genomic_DNA"/>
</dbReference>
<dbReference type="Proteomes" id="UP000464735">
    <property type="component" value="Chromosome"/>
</dbReference>
<evidence type="ECO:0008006" key="3">
    <source>
        <dbReference type="Google" id="ProtNLM"/>
    </source>
</evidence>
<dbReference type="SUPFAM" id="SSF53686">
    <property type="entry name" value="Tryptophan synthase beta subunit-like PLP-dependent enzymes"/>
    <property type="match status" value="1"/>
</dbReference>